<dbReference type="InterPro" id="IPR019632">
    <property type="entry name" value="DUF2497"/>
</dbReference>
<evidence type="ECO:0000313" key="3">
    <source>
        <dbReference type="Proteomes" id="UP001073227"/>
    </source>
</evidence>
<evidence type="ECO:0000256" key="1">
    <source>
        <dbReference type="SAM" id="MobiDB-lite"/>
    </source>
</evidence>
<feature type="region of interest" description="Disordered" evidence="1">
    <location>
        <begin position="142"/>
        <end position="188"/>
    </location>
</feature>
<dbReference type="Proteomes" id="UP001073227">
    <property type="component" value="Unassembled WGS sequence"/>
</dbReference>
<gene>
    <name evidence="2" type="ORF">OEG84_05025</name>
</gene>
<proteinExistence type="predicted"/>
<organism evidence="2 3">
    <name type="scientific">Hoeflea algicola</name>
    <dbReference type="NCBI Taxonomy" id="2983763"/>
    <lineage>
        <taxon>Bacteria</taxon>
        <taxon>Pseudomonadati</taxon>
        <taxon>Pseudomonadota</taxon>
        <taxon>Alphaproteobacteria</taxon>
        <taxon>Hyphomicrobiales</taxon>
        <taxon>Rhizobiaceae</taxon>
        <taxon>Hoeflea</taxon>
    </lineage>
</organism>
<name>A0ABT3Z5R1_9HYPH</name>
<comment type="caution">
    <text evidence="2">The sequence shown here is derived from an EMBL/GenBank/DDBJ whole genome shotgun (WGS) entry which is preliminary data.</text>
</comment>
<keyword evidence="3" id="KW-1185">Reference proteome</keyword>
<dbReference type="Pfam" id="PF10691">
    <property type="entry name" value="DUF2497"/>
    <property type="match status" value="1"/>
</dbReference>
<evidence type="ECO:0000313" key="2">
    <source>
        <dbReference type="EMBL" id="MCY0147095.1"/>
    </source>
</evidence>
<sequence length="257" mass="27314">MGQAGAQREPSMEEILASIRRIIENNEPAGENEAGAAYDGAHDDYADESESDFESSVSNGVRGKGFASDDVTEDEATEQSAAPEEPQRSEPVSLADVAARVRLSPEALAAVAADPGADAEAAIDDAVAEELRQALVSNDPVVSIAPRLETVEPVKSSEPAKQEDTEVQQESEPKIASAGKPETGGSQLVSLHTGEKVAAAFDELSSAIAAGQTRSFDEIAEEMLKPMLSQWLDDNLPTLVERLVREEIERVSRGNRS</sequence>
<feature type="compositionally biased region" description="Low complexity" evidence="1">
    <location>
        <begin position="25"/>
        <end position="39"/>
    </location>
</feature>
<feature type="region of interest" description="Disordered" evidence="1">
    <location>
        <begin position="24"/>
        <end position="97"/>
    </location>
</feature>
<reference evidence="2" key="1">
    <citation type="submission" date="2022-10" db="EMBL/GenBank/DDBJ databases">
        <title>Hoeflea sp. G2-23, isolated from marine algae.</title>
        <authorList>
            <person name="Kristyanto S."/>
            <person name="Kim J.M."/>
            <person name="Jeon C.O."/>
        </authorList>
    </citation>
    <scope>NUCLEOTIDE SEQUENCE</scope>
    <source>
        <strain evidence="2">G2-23</strain>
    </source>
</reference>
<dbReference type="EMBL" id="JAOVZR010000001">
    <property type="protein sequence ID" value="MCY0147095.1"/>
    <property type="molecule type" value="Genomic_DNA"/>
</dbReference>
<dbReference type="RefSeq" id="WP_267652709.1">
    <property type="nucleotide sequence ID" value="NZ_JAOVZR010000001.1"/>
</dbReference>
<protein>
    <submittedName>
        <fullName evidence="2">PopZ family protein</fullName>
    </submittedName>
</protein>
<accession>A0ABT3Z5R1</accession>